<dbReference type="PROSITE" id="PS51257">
    <property type="entry name" value="PROKAR_LIPOPROTEIN"/>
    <property type="match status" value="1"/>
</dbReference>
<reference evidence="2 3" key="1">
    <citation type="journal article" date="2004" name="J. Bacteriol.">
        <title>The genome sequence of Mycoplasma hyopneumoniae strain 232, the agent of swine mycoplasmosis.</title>
        <authorList>
            <person name="Minion F.C."/>
            <person name="Lefkowitz E.J."/>
            <person name="Madsen M.L."/>
            <person name="Cleary B.J."/>
            <person name="Swartzell S.M."/>
            <person name="Mahairas G.G."/>
        </authorList>
    </citation>
    <scope>NUCLEOTIDE SEQUENCE [LARGE SCALE GENOMIC DNA]</scope>
    <source>
        <strain evidence="2 3">232</strain>
    </source>
</reference>
<sequence length="613" mass="71099">MKIWRFFYWLIVSFLPLGVLSCYDKTEITTKKQENQPQNQPQNQPRKDGDNLTLPSTKKENPESEKNKADENLDFSKKPFNHEGDLENPLNNPMLRGADLLDAAPKSPESDNSGKSKDTIAVDNLIENPSNNTSLGEKLDFSGLNSLLGGQDSLINLQDEEEFRKINQKSQNEFKVEELSSPDQKVVQKVGFDSSFGNFPSIYQSFYLGSPEGIKQENEKMFLGQKNEDLNIYLFDKIKKENVTNNDLAKIAYHSYYNEDFRQRYFPLNYIGFKSLDYTDQKYQQTFQRNIRFSPGTAILLDNKDGESLFLTNAHVLYYKGRPFWERMGYPFMRFYYNDKVNDLSSLGFSGLLSLFWIKSEYDRTVNELQTKGNFTEGEKRNIPIRDASQEQIINFSINLHNRWFRLAQGFNNYGRDMGMFYFNHGLFRQDINDVLAFYDRHKESLISTFRFANGATIDSPILFFKEQFKTFEEFWDYAKTFSPLKINGRIWKDGDIDYSTKIAGFWPQLAFSKNIFKGVYVVNGMPRFFTANGPGASGSGVFNENGELVFMNQMIVLSDNQKKLYYDQNNLSSQLTIGILFRDGKVDLASEIIRFYYQNQPPQSEDQPSSQK</sequence>
<evidence type="ECO:0000313" key="2">
    <source>
        <dbReference type="EMBL" id="AAV27886.1"/>
    </source>
</evidence>
<organism evidence="2 3">
    <name type="scientific">Mesomycoplasma hyopneumoniae (strain 232)</name>
    <name type="common">Mycoplasma hyopneumoniae</name>
    <dbReference type="NCBI Taxonomy" id="295358"/>
    <lineage>
        <taxon>Bacteria</taxon>
        <taxon>Bacillati</taxon>
        <taxon>Mycoplasmatota</taxon>
        <taxon>Mycoplasmoidales</taxon>
        <taxon>Metamycoplasmataceae</taxon>
        <taxon>Mesomycoplasma</taxon>
    </lineage>
</organism>
<dbReference type="NCBIfam" id="NF045845">
    <property type="entry name" value="Mhp366_Mhp367_fam"/>
    <property type="match status" value="1"/>
</dbReference>
<gene>
    <name evidence="2" type="ordered locus">mhp445</name>
</gene>
<dbReference type="AlphaFoldDB" id="Q600L0"/>
<protein>
    <submittedName>
        <fullName evidence="2">Uncharacterized protein</fullName>
    </submittedName>
</protein>
<dbReference type="EMBL" id="AE017332">
    <property type="protein sequence ID" value="AAV27886.1"/>
    <property type="molecule type" value="Genomic_DNA"/>
</dbReference>
<accession>Q600L0</accession>
<feature type="compositionally biased region" description="Basic and acidic residues" evidence="1">
    <location>
        <begin position="108"/>
        <end position="119"/>
    </location>
</feature>
<dbReference type="SUPFAM" id="SSF50494">
    <property type="entry name" value="Trypsin-like serine proteases"/>
    <property type="match status" value="1"/>
</dbReference>
<evidence type="ECO:0000256" key="1">
    <source>
        <dbReference type="SAM" id="MobiDB-lite"/>
    </source>
</evidence>
<feature type="region of interest" description="Disordered" evidence="1">
    <location>
        <begin position="31"/>
        <end position="119"/>
    </location>
</feature>
<dbReference type="Proteomes" id="UP000006822">
    <property type="component" value="Chromosome"/>
</dbReference>
<dbReference type="InterPro" id="IPR009003">
    <property type="entry name" value="Peptidase_S1_PA"/>
</dbReference>
<dbReference type="KEGG" id="mhy:mhp445"/>
<dbReference type="HOGENOM" id="CLU_027063_0_0_14"/>
<evidence type="ECO:0000313" key="3">
    <source>
        <dbReference type="Proteomes" id="UP000006822"/>
    </source>
</evidence>
<dbReference type="RefSeq" id="WP_011206279.1">
    <property type="nucleotide sequence ID" value="NC_006360.1"/>
</dbReference>
<dbReference type="eggNOG" id="ENOG5031Z61">
    <property type="taxonomic scope" value="Bacteria"/>
</dbReference>
<dbReference type="PhylomeDB" id="Q600L0"/>
<feature type="compositionally biased region" description="Low complexity" evidence="1">
    <location>
        <begin position="35"/>
        <end position="44"/>
    </location>
</feature>
<proteinExistence type="predicted"/>
<name>Q600L0_MESH2</name>
<feature type="compositionally biased region" description="Basic and acidic residues" evidence="1">
    <location>
        <begin position="57"/>
        <end position="85"/>
    </location>
</feature>